<proteinExistence type="predicted"/>
<dbReference type="AlphaFoldDB" id="A0A2A2EGY3"/>
<keyword evidence="2" id="KW-0472">Membrane</keyword>
<comment type="caution">
    <text evidence="3">The sequence shown here is derived from an EMBL/GenBank/DDBJ whole genome shotgun (WGS) entry which is preliminary data.</text>
</comment>
<dbReference type="OrthoDB" id="3233116at2"/>
<feature type="region of interest" description="Disordered" evidence="1">
    <location>
        <begin position="123"/>
        <end position="196"/>
    </location>
</feature>
<keyword evidence="2" id="KW-0812">Transmembrane</keyword>
<protein>
    <submittedName>
        <fullName evidence="3">Cell surface elastin binding protein EbpS</fullName>
    </submittedName>
</protein>
<accession>A0A2A2EGY3</accession>
<gene>
    <name evidence="3" type="ORF">B1526_0381</name>
</gene>
<evidence type="ECO:0000256" key="2">
    <source>
        <dbReference type="SAM" id="Phobius"/>
    </source>
</evidence>
<evidence type="ECO:0000313" key="4">
    <source>
        <dbReference type="Proteomes" id="UP000218399"/>
    </source>
</evidence>
<reference evidence="3 4" key="1">
    <citation type="journal article" date="2017" name="ISME J.">
        <title>Unveiling bifidobacterial biogeography across the mammalian branch of the tree of life.</title>
        <authorList>
            <person name="Milani C."/>
            <person name="Mangifesta M."/>
            <person name="Mancabelli L."/>
            <person name="Lugli G.A."/>
            <person name="James K."/>
            <person name="Duranti S."/>
            <person name="Turroni F."/>
            <person name="Ferrario C."/>
            <person name="Ossiprandi M.C."/>
            <person name="van Sinderen D."/>
            <person name="Ventura M."/>
        </authorList>
    </citation>
    <scope>NUCLEOTIDE SEQUENCE [LARGE SCALE GENOMIC DNA]</scope>
    <source>
        <strain evidence="4">Ham19E</strain>
    </source>
</reference>
<dbReference type="InterPro" id="IPR046314">
    <property type="entry name" value="DUF6466"/>
</dbReference>
<evidence type="ECO:0000256" key="1">
    <source>
        <dbReference type="SAM" id="MobiDB-lite"/>
    </source>
</evidence>
<dbReference type="RefSeq" id="WP_095614449.1">
    <property type="nucleotide sequence ID" value="NZ_MVOH01000006.1"/>
</dbReference>
<sequence length="196" mass="20621">MTQTSHAARGGADGTHSRTPLAVRVILIIMAVAALAAAVWSAWNIHAAHDGASLAATLTRTIDEAGKPDADLKRLLTQQRQTDARYDTLLGSKAALLPQLASSLEANAAVSKTLTERLAHQIDEDGKADGPQSSGGTSTADADRTGDPALNDQERRKLEELLKNNETTNSDEETTSNNGKRGQDAGTAGSQDAKPW</sequence>
<dbReference type="Proteomes" id="UP000218399">
    <property type="component" value="Unassembled WGS sequence"/>
</dbReference>
<feature type="compositionally biased region" description="Basic and acidic residues" evidence="1">
    <location>
        <begin position="141"/>
        <end position="163"/>
    </location>
</feature>
<dbReference type="Pfam" id="PF20070">
    <property type="entry name" value="DUF6466"/>
    <property type="match status" value="1"/>
</dbReference>
<dbReference type="EMBL" id="MVOH01000006">
    <property type="protein sequence ID" value="PAU68196.1"/>
    <property type="molecule type" value="Genomic_DNA"/>
</dbReference>
<keyword evidence="4" id="KW-1185">Reference proteome</keyword>
<feature type="transmembrane region" description="Helical" evidence="2">
    <location>
        <begin position="21"/>
        <end position="43"/>
    </location>
</feature>
<name>A0A2A2EGY3_9BIFI</name>
<organism evidence="3 4">
    <name type="scientific">Bifidobacterium criceti</name>
    <dbReference type="NCBI Taxonomy" id="1960969"/>
    <lineage>
        <taxon>Bacteria</taxon>
        <taxon>Bacillati</taxon>
        <taxon>Actinomycetota</taxon>
        <taxon>Actinomycetes</taxon>
        <taxon>Bifidobacteriales</taxon>
        <taxon>Bifidobacteriaceae</taxon>
        <taxon>Bifidobacterium</taxon>
    </lineage>
</organism>
<feature type="compositionally biased region" description="Polar residues" evidence="1">
    <location>
        <begin position="131"/>
        <end position="140"/>
    </location>
</feature>
<keyword evidence="2" id="KW-1133">Transmembrane helix</keyword>
<evidence type="ECO:0000313" key="3">
    <source>
        <dbReference type="EMBL" id="PAU68196.1"/>
    </source>
</evidence>